<accession>A0A1A9Z5N6</accession>
<sequence length="68" mass="8028">MGEKPESPGNLSQEGPDFIDHCLQHDPKDRMTLELLENNFCKFGREEDFSTEESKDPERRSFHRYNVI</sequence>
<feature type="region of interest" description="Disordered" evidence="1">
    <location>
        <begin position="46"/>
        <end position="68"/>
    </location>
</feature>
<protein>
    <recommendedName>
        <fullName evidence="4">Serine-threonine/tyrosine-protein kinase catalytic domain-containing protein</fullName>
    </recommendedName>
</protein>
<evidence type="ECO:0008006" key="4">
    <source>
        <dbReference type="Google" id="ProtNLM"/>
    </source>
</evidence>
<evidence type="ECO:0000313" key="3">
    <source>
        <dbReference type="Proteomes" id="UP000092445"/>
    </source>
</evidence>
<reference evidence="2" key="2">
    <citation type="submission" date="2020-05" db="UniProtKB">
        <authorList>
            <consortium name="EnsemblMetazoa"/>
        </authorList>
    </citation>
    <scope>IDENTIFICATION</scope>
    <source>
        <strain evidence="2">IAEA</strain>
    </source>
</reference>
<evidence type="ECO:0000256" key="1">
    <source>
        <dbReference type="SAM" id="MobiDB-lite"/>
    </source>
</evidence>
<dbReference type="EnsemblMetazoa" id="GPAI004607-RA">
    <property type="protein sequence ID" value="GPAI004607-PA"/>
    <property type="gene ID" value="GPAI004607"/>
</dbReference>
<evidence type="ECO:0000313" key="2">
    <source>
        <dbReference type="EnsemblMetazoa" id="GPAI004607-PA"/>
    </source>
</evidence>
<dbReference type="Proteomes" id="UP000092445">
    <property type="component" value="Unassembled WGS sequence"/>
</dbReference>
<keyword evidence="3" id="KW-1185">Reference proteome</keyword>
<dbReference type="STRING" id="7398.A0A1A9Z5N6"/>
<feature type="compositionally biased region" description="Basic and acidic residues" evidence="1">
    <location>
        <begin position="46"/>
        <end position="60"/>
    </location>
</feature>
<proteinExistence type="predicted"/>
<name>A0A1A9Z5N6_GLOPL</name>
<dbReference type="Gene3D" id="1.10.510.10">
    <property type="entry name" value="Transferase(Phosphotransferase) domain 1"/>
    <property type="match status" value="1"/>
</dbReference>
<dbReference type="AlphaFoldDB" id="A0A1A9Z5N6"/>
<organism evidence="2 3">
    <name type="scientific">Glossina pallidipes</name>
    <name type="common">Tsetse fly</name>
    <dbReference type="NCBI Taxonomy" id="7398"/>
    <lineage>
        <taxon>Eukaryota</taxon>
        <taxon>Metazoa</taxon>
        <taxon>Ecdysozoa</taxon>
        <taxon>Arthropoda</taxon>
        <taxon>Hexapoda</taxon>
        <taxon>Insecta</taxon>
        <taxon>Pterygota</taxon>
        <taxon>Neoptera</taxon>
        <taxon>Endopterygota</taxon>
        <taxon>Diptera</taxon>
        <taxon>Brachycera</taxon>
        <taxon>Muscomorpha</taxon>
        <taxon>Hippoboscoidea</taxon>
        <taxon>Glossinidae</taxon>
        <taxon>Glossina</taxon>
    </lineage>
</organism>
<reference evidence="3" key="1">
    <citation type="submission" date="2014-03" db="EMBL/GenBank/DDBJ databases">
        <authorList>
            <person name="Aksoy S."/>
            <person name="Warren W."/>
            <person name="Wilson R.K."/>
        </authorList>
    </citation>
    <scope>NUCLEOTIDE SEQUENCE [LARGE SCALE GENOMIC DNA]</scope>
    <source>
        <strain evidence="3">IAEA</strain>
    </source>
</reference>
<dbReference type="VEuPathDB" id="VectorBase:GPAI004607"/>